<feature type="chain" id="PRO_5011536659" evidence="8">
    <location>
        <begin position="21"/>
        <end position="139"/>
    </location>
</feature>
<dbReference type="RefSeq" id="WP_089906360.1">
    <property type="nucleotide sequence ID" value="NZ_FOBB01000001.1"/>
</dbReference>
<organism evidence="10 11">
    <name type="scientific">Chitinophaga rupis</name>
    <dbReference type="NCBI Taxonomy" id="573321"/>
    <lineage>
        <taxon>Bacteria</taxon>
        <taxon>Pseudomonadati</taxon>
        <taxon>Bacteroidota</taxon>
        <taxon>Chitinophagia</taxon>
        <taxon>Chitinophagales</taxon>
        <taxon>Chitinophagaceae</taxon>
        <taxon>Chitinophaga</taxon>
    </lineage>
</organism>
<evidence type="ECO:0000256" key="5">
    <source>
        <dbReference type="ARBA" id="ARBA00023004"/>
    </source>
</evidence>
<keyword evidence="2 6" id="KW-0349">Heme</keyword>
<evidence type="ECO:0000256" key="3">
    <source>
        <dbReference type="ARBA" id="ARBA00022723"/>
    </source>
</evidence>
<dbReference type="OrthoDB" id="9814063at2"/>
<dbReference type="GO" id="GO:0009055">
    <property type="term" value="F:electron transfer activity"/>
    <property type="evidence" value="ECO:0007669"/>
    <property type="project" value="InterPro"/>
</dbReference>
<feature type="signal peptide" evidence="8">
    <location>
        <begin position="1"/>
        <end position="20"/>
    </location>
</feature>
<feature type="region of interest" description="Disordered" evidence="7">
    <location>
        <begin position="26"/>
        <end position="57"/>
    </location>
</feature>
<comment type="PTM">
    <text evidence="6">Binds 1 heme c group covalently per subunit.</text>
</comment>
<keyword evidence="8" id="KW-0732">Signal</keyword>
<feature type="binding site" description="covalent" evidence="6">
    <location>
        <position position="68"/>
    </location>
    <ligand>
        <name>heme c</name>
        <dbReference type="ChEBI" id="CHEBI:61717"/>
    </ligand>
</feature>
<dbReference type="PROSITE" id="PS51007">
    <property type="entry name" value="CYTC"/>
    <property type="match status" value="1"/>
</dbReference>
<dbReference type="AlphaFoldDB" id="A0A1H7HCM2"/>
<evidence type="ECO:0000256" key="7">
    <source>
        <dbReference type="SAM" id="MobiDB-lite"/>
    </source>
</evidence>
<protein>
    <submittedName>
        <fullName evidence="10">Cytochrome c</fullName>
    </submittedName>
</protein>
<evidence type="ECO:0000256" key="2">
    <source>
        <dbReference type="ARBA" id="ARBA00022617"/>
    </source>
</evidence>
<feature type="domain" description="Cytochrome c" evidence="9">
    <location>
        <begin position="54"/>
        <end position="139"/>
    </location>
</feature>
<keyword evidence="3 6" id="KW-0479">Metal-binding</keyword>
<accession>A0A1H7HCM2</accession>
<keyword evidence="1" id="KW-0813">Transport</keyword>
<dbReference type="Proteomes" id="UP000198984">
    <property type="component" value="Unassembled WGS sequence"/>
</dbReference>
<keyword evidence="5 6" id="KW-0408">Iron</keyword>
<feature type="compositionally biased region" description="Polar residues" evidence="7">
    <location>
        <begin position="26"/>
        <end position="36"/>
    </location>
</feature>
<evidence type="ECO:0000256" key="6">
    <source>
        <dbReference type="PIRSR" id="PIRSR602324-1"/>
    </source>
</evidence>
<evidence type="ECO:0000259" key="9">
    <source>
        <dbReference type="PROSITE" id="PS51007"/>
    </source>
</evidence>
<gene>
    <name evidence="10" type="ORF">SAMN04488505_101276</name>
</gene>
<dbReference type="PROSITE" id="PS51257">
    <property type="entry name" value="PROKAR_LIPOPROTEIN"/>
    <property type="match status" value="1"/>
</dbReference>
<evidence type="ECO:0000256" key="1">
    <source>
        <dbReference type="ARBA" id="ARBA00022448"/>
    </source>
</evidence>
<feature type="binding site" description="covalent" evidence="6">
    <location>
        <position position="117"/>
    </location>
    <ligand>
        <name>heme c</name>
        <dbReference type="ChEBI" id="CHEBI:61717"/>
    </ligand>
</feature>
<evidence type="ECO:0000256" key="8">
    <source>
        <dbReference type="SAM" id="SignalP"/>
    </source>
</evidence>
<keyword evidence="4" id="KW-0249">Electron transport</keyword>
<dbReference type="InterPro" id="IPR002324">
    <property type="entry name" value="Cyt_c_ID"/>
</dbReference>
<dbReference type="InterPro" id="IPR009056">
    <property type="entry name" value="Cyt_c-like_dom"/>
</dbReference>
<dbReference type="PRINTS" id="PR00606">
    <property type="entry name" value="CYTCHROMECID"/>
</dbReference>
<evidence type="ECO:0000313" key="10">
    <source>
        <dbReference type="EMBL" id="SEK48039.1"/>
    </source>
</evidence>
<dbReference type="GO" id="GO:0005506">
    <property type="term" value="F:iron ion binding"/>
    <property type="evidence" value="ECO:0007669"/>
    <property type="project" value="InterPro"/>
</dbReference>
<evidence type="ECO:0000313" key="11">
    <source>
        <dbReference type="Proteomes" id="UP000198984"/>
    </source>
</evidence>
<dbReference type="SUPFAM" id="SSF46626">
    <property type="entry name" value="Cytochrome c"/>
    <property type="match status" value="1"/>
</dbReference>
<proteinExistence type="predicted"/>
<name>A0A1H7HCM2_9BACT</name>
<dbReference type="Gene3D" id="1.10.760.10">
    <property type="entry name" value="Cytochrome c-like domain"/>
    <property type="match status" value="1"/>
</dbReference>
<dbReference type="GO" id="GO:0020037">
    <property type="term" value="F:heme binding"/>
    <property type="evidence" value="ECO:0007669"/>
    <property type="project" value="InterPro"/>
</dbReference>
<dbReference type="EMBL" id="FOBB01000001">
    <property type="protein sequence ID" value="SEK48039.1"/>
    <property type="molecule type" value="Genomic_DNA"/>
</dbReference>
<keyword evidence="11" id="KW-1185">Reference proteome</keyword>
<dbReference type="InterPro" id="IPR036909">
    <property type="entry name" value="Cyt_c-like_dom_sf"/>
</dbReference>
<dbReference type="STRING" id="573321.SAMN04488505_101276"/>
<reference evidence="10 11" key="1">
    <citation type="submission" date="2016-10" db="EMBL/GenBank/DDBJ databases">
        <authorList>
            <person name="de Groot N.N."/>
        </authorList>
    </citation>
    <scope>NUCLEOTIDE SEQUENCE [LARGE SCALE GENOMIC DNA]</scope>
    <source>
        <strain evidence="10 11">DSM 21039</strain>
    </source>
</reference>
<sequence>MRKRFLAPFVLSAFFFAACGGGQKSGEQASSSNATAGQEGGAVDTSMVSPGANAPVAKGKTLIDDQDCKTCHKEDTKLVGPGYKEIAQKYENNDKNVETLADKVIKGGSGNWGEVAMLPHPSLQKEDAKEMVKYILSLK</sequence>
<evidence type="ECO:0000256" key="4">
    <source>
        <dbReference type="ARBA" id="ARBA00022982"/>
    </source>
</evidence>
<dbReference type="Pfam" id="PF00034">
    <property type="entry name" value="Cytochrom_C"/>
    <property type="match status" value="1"/>
</dbReference>
<feature type="binding site" description="covalent" evidence="6">
    <location>
        <position position="72"/>
    </location>
    <ligand>
        <name>heme c</name>
        <dbReference type="ChEBI" id="CHEBI:61717"/>
    </ligand>
</feature>